<evidence type="ECO:0000313" key="4">
    <source>
        <dbReference type="Proteomes" id="UP000558284"/>
    </source>
</evidence>
<dbReference type="AlphaFoldDB" id="A0A838BFX7"/>
<organism evidence="3 4">
    <name type="scientific">Mesorhizobium neociceri</name>
    <dbReference type="NCBI Taxonomy" id="1307853"/>
    <lineage>
        <taxon>Bacteria</taxon>
        <taxon>Pseudomonadati</taxon>
        <taxon>Pseudomonadota</taxon>
        <taxon>Alphaproteobacteria</taxon>
        <taxon>Hyphomicrobiales</taxon>
        <taxon>Phyllobacteriaceae</taxon>
        <taxon>Mesorhizobium</taxon>
    </lineage>
</organism>
<dbReference type="GO" id="GO:0000166">
    <property type="term" value="F:nucleotide binding"/>
    <property type="evidence" value="ECO:0007669"/>
    <property type="project" value="InterPro"/>
</dbReference>
<protein>
    <submittedName>
        <fullName evidence="3">Gfo/Idh/MocA family oxidoreductase</fullName>
    </submittedName>
</protein>
<proteinExistence type="predicted"/>
<evidence type="ECO:0000259" key="2">
    <source>
        <dbReference type="Pfam" id="PF22725"/>
    </source>
</evidence>
<evidence type="ECO:0000259" key="1">
    <source>
        <dbReference type="Pfam" id="PF01408"/>
    </source>
</evidence>
<dbReference type="PANTHER" id="PTHR43249:SF1">
    <property type="entry name" value="D-GLUCOSIDE 3-DEHYDROGENASE"/>
    <property type="match status" value="1"/>
</dbReference>
<feature type="domain" description="Gfo/Idh/MocA-like oxidoreductase N-terminal" evidence="1">
    <location>
        <begin position="25"/>
        <end position="118"/>
    </location>
</feature>
<sequence length="334" mass="36176">MIKVALIDTAHWHVPLYLDALLKADVEFVGMSDPTGTNGPALAQKLKTKCFASCKELIAQVRPDLAFVFGRHIDMPSSANLLLDHDIPFAIEKPCGIRSVDVRQLAEKAARKQAFVAVPFIFRLSDTMRVIRSGGPIKIDHASFRFIAGPPSRYVQAGNLWMLQRDIAGGGPLINVGVHMVDLFRSLSESGIVAVSAFATSHINELSIEDFIAVTLQSDSGAVGTIECGYTFPSVPGMQRDFSFSVRASDRLLRSVDKGIEVIKDVRAGIEHEFVAADFELEPCYSKFVEHVLDAVKAGSPAIANFQDAAGVLELVEAAYTSAAEGGRTIRLST</sequence>
<dbReference type="Gene3D" id="3.40.50.720">
    <property type="entry name" value="NAD(P)-binding Rossmann-like Domain"/>
    <property type="match status" value="1"/>
</dbReference>
<keyword evidence="4" id="KW-1185">Reference proteome</keyword>
<evidence type="ECO:0000313" key="3">
    <source>
        <dbReference type="EMBL" id="MBA1145103.1"/>
    </source>
</evidence>
<gene>
    <name evidence="3" type="ORF">H0241_33560</name>
</gene>
<dbReference type="InterPro" id="IPR052515">
    <property type="entry name" value="Gfo/Idh/MocA_Oxidoreductase"/>
</dbReference>
<dbReference type="Gene3D" id="3.30.360.10">
    <property type="entry name" value="Dihydrodipicolinate Reductase, domain 2"/>
    <property type="match status" value="1"/>
</dbReference>
<dbReference type="InterPro" id="IPR036291">
    <property type="entry name" value="NAD(P)-bd_dom_sf"/>
</dbReference>
<dbReference type="SUPFAM" id="SSF55347">
    <property type="entry name" value="Glyceraldehyde-3-phosphate dehydrogenase-like, C-terminal domain"/>
    <property type="match status" value="1"/>
</dbReference>
<dbReference type="EMBL" id="JACDTY010000033">
    <property type="protein sequence ID" value="MBA1145103.1"/>
    <property type="molecule type" value="Genomic_DNA"/>
</dbReference>
<dbReference type="PANTHER" id="PTHR43249">
    <property type="entry name" value="UDP-N-ACETYL-2-AMINO-2-DEOXY-D-GLUCURONATE OXIDASE"/>
    <property type="match status" value="1"/>
</dbReference>
<accession>A0A838BFX7</accession>
<dbReference type="Proteomes" id="UP000558284">
    <property type="component" value="Unassembled WGS sequence"/>
</dbReference>
<name>A0A838BFX7_9HYPH</name>
<dbReference type="InterPro" id="IPR055170">
    <property type="entry name" value="GFO_IDH_MocA-like_dom"/>
</dbReference>
<dbReference type="RefSeq" id="WP_181062003.1">
    <property type="nucleotide sequence ID" value="NZ_JACDTY010000033.1"/>
</dbReference>
<dbReference type="Pfam" id="PF22725">
    <property type="entry name" value="GFO_IDH_MocA_C3"/>
    <property type="match status" value="1"/>
</dbReference>
<feature type="domain" description="GFO/IDH/MocA-like oxidoreductase" evidence="2">
    <location>
        <begin position="153"/>
        <end position="234"/>
    </location>
</feature>
<dbReference type="SUPFAM" id="SSF51735">
    <property type="entry name" value="NAD(P)-binding Rossmann-fold domains"/>
    <property type="match status" value="1"/>
</dbReference>
<comment type="caution">
    <text evidence="3">The sequence shown here is derived from an EMBL/GenBank/DDBJ whole genome shotgun (WGS) entry which is preliminary data.</text>
</comment>
<dbReference type="InterPro" id="IPR000683">
    <property type="entry name" value="Gfo/Idh/MocA-like_OxRdtase_N"/>
</dbReference>
<reference evidence="3 4" key="1">
    <citation type="submission" date="2020-07" db="EMBL/GenBank/DDBJ databases">
        <title>Definition of the novel symbiovar canariense within Mesorhizobium novociceri, a new species of genus Mesorhizobium nodulating Cicer canariense in the Caldera de Taburiente National Park (La Palma, Canary Islands).</title>
        <authorList>
            <person name="Leon-Barrios M."/>
            <person name="Perez-Yepez J."/>
            <person name="Flores-Felix J.D."/>
            <person name="Ramirez-Baena M.H."/>
            <person name="Pulido-Suarez L."/>
            <person name="Igual J.M."/>
            <person name="Velazquez E."/>
            <person name="Peix A."/>
        </authorList>
    </citation>
    <scope>NUCLEOTIDE SEQUENCE [LARGE SCALE GENOMIC DNA]</scope>
    <source>
        <strain evidence="3 4">CCANP35</strain>
    </source>
</reference>
<dbReference type="Pfam" id="PF01408">
    <property type="entry name" value="GFO_IDH_MocA"/>
    <property type="match status" value="1"/>
</dbReference>